<keyword evidence="3" id="KW-1133">Transmembrane helix</keyword>
<dbReference type="InterPro" id="IPR036291">
    <property type="entry name" value="NAD(P)-bd_dom_sf"/>
</dbReference>
<dbReference type="Pfam" id="PF00106">
    <property type="entry name" value="adh_short"/>
    <property type="match status" value="1"/>
</dbReference>
<dbReference type="PANTHER" id="PTHR43899:SF13">
    <property type="entry name" value="RH59310P"/>
    <property type="match status" value="1"/>
</dbReference>
<dbReference type="STRING" id="1314783.A0A165R6Q2"/>
<accession>A0A165R6Q2</accession>
<dbReference type="Gene3D" id="3.40.50.720">
    <property type="entry name" value="NAD(P)-binding Rossmann-like Domain"/>
    <property type="match status" value="1"/>
</dbReference>
<dbReference type="GO" id="GO:0016491">
    <property type="term" value="F:oxidoreductase activity"/>
    <property type="evidence" value="ECO:0007669"/>
    <property type="project" value="UniProtKB-KW"/>
</dbReference>
<dbReference type="PANTHER" id="PTHR43899">
    <property type="entry name" value="RH59310P"/>
    <property type="match status" value="1"/>
</dbReference>
<dbReference type="GO" id="GO:0005783">
    <property type="term" value="C:endoplasmic reticulum"/>
    <property type="evidence" value="ECO:0007669"/>
    <property type="project" value="TreeGrafter"/>
</dbReference>
<name>A0A165R6Q2_9APHY</name>
<keyword evidence="2" id="KW-0560">Oxidoreductase</keyword>
<organism evidence="4 5">
    <name type="scientific">Daedalea quercina L-15889</name>
    <dbReference type="NCBI Taxonomy" id="1314783"/>
    <lineage>
        <taxon>Eukaryota</taxon>
        <taxon>Fungi</taxon>
        <taxon>Dikarya</taxon>
        <taxon>Basidiomycota</taxon>
        <taxon>Agaricomycotina</taxon>
        <taxon>Agaricomycetes</taxon>
        <taxon>Polyporales</taxon>
        <taxon>Fomitopsis</taxon>
    </lineage>
</organism>
<evidence type="ECO:0000256" key="3">
    <source>
        <dbReference type="SAM" id="Phobius"/>
    </source>
</evidence>
<sequence length="324" mass="35753">MTLSLTTATQMWGPAVFIVFFVGAIVIVIQAFHFLQFLWFYLFEPSSVRSYLHGPAPYALVTGATDGIGKAVAQELFAKGFNLIIHGRNEAKIQKVVEELKAQGRGDIRYFIADATKSGYNFDQLLEPFHDLHITIVIHNVGGNYMNEGKIDDYSAAELVELVNWNVTFHLLLTRALLPQLRTTAVHGPVIVEFVGSQVADGPMPSMVVYAATKAFLRILARGLNTEERFWGTPSGVRFAYLAVGGVSSAGNPLTVSATQPTAADFGKALVEKIGSSRWNYAPYLPHAIMGSVASWFSDSMVDRFVLGLTKQMHEDRQKKRLHS</sequence>
<dbReference type="InterPro" id="IPR051019">
    <property type="entry name" value="VLCFA-Steroid_DH"/>
</dbReference>
<evidence type="ECO:0000256" key="1">
    <source>
        <dbReference type="ARBA" id="ARBA00006484"/>
    </source>
</evidence>
<reference evidence="4 5" key="1">
    <citation type="journal article" date="2016" name="Mol. Biol. Evol.">
        <title>Comparative Genomics of Early-Diverging Mushroom-Forming Fungi Provides Insights into the Origins of Lignocellulose Decay Capabilities.</title>
        <authorList>
            <person name="Nagy L.G."/>
            <person name="Riley R."/>
            <person name="Tritt A."/>
            <person name="Adam C."/>
            <person name="Daum C."/>
            <person name="Floudas D."/>
            <person name="Sun H."/>
            <person name="Yadav J.S."/>
            <person name="Pangilinan J."/>
            <person name="Larsson K.H."/>
            <person name="Matsuura K."/>
            <person name="Barry K."/>
            <person name="Labutti K."/>
            <person name="Kuo R."/>
            <person name="Ohm R.A."/>
            <person name="Bhattacharya S.S."/>
            <person name="Shirouzu T."/>
            <person name="Yoshinaga Y."/>
            <person name="Martin F.M."/>
            <person name="Grigoriev I.V."/>
            <person name="Hibbett D.S."/>
        </authorList>
    </citation>
    <scope>NUCLEOTIDE SEQUENCE [LARGE SCALE GENOMIC DNA]</scope>
    <source>
        <strain evidence="4 5">L-15889</strain>
    </source>
</reference>
<keyword evidence="3" id="KW-0812">Transmembrane</keyword>
<evidence type="ECO:0000313" key="4">
    <source>
        <dbReference type="EMBL" id="KZT70376.1"/>
    </source>
</evidence>
<protein>
    <submittedName>
        <fullName evidence="4">NAD(P)-binding protein</fullName>
    </submittedName>
</protein>
<dbReference type="AlphaFoldDB" id="A0A165R6Q2"/>
<gene>
    <name evidence="4" type="ORF">DAEQUDRAFT_810806</name>
</gene>
<keyword evidence="5" id="KW-1185">Reference proteome</keyword>
<feature type="transmembrane region" description="Helical" evidence="3">
    <location>
        <begin position="12"/>
        <end position="42"/>
    </location>
</feature>
<dbReference type="SUPFAM" id="SSF51735">
    <property type="entry name" value="NAD(P)-binding Rossmann-fold domains"/>
    <property type="match status" value="1"/>
</dbReference>
<proteinExistence type="inferred from homology"/>
<dbReference type="EMBL" id="KV429052">
    <property type="protein sequence ID" value="KZT70376.1"/>
    <property type="molecule type" value="Genomic_DNA"/>
</dbReference>
<evidence type="ECO:0000256" key="2">
    <source>
        <dbReference type="ARBA" id="ARBA00023002"/>
    </source>
</evidence>
<comment type="similarity">
    <text evidence="1">Belongs to the short-chain dehydrogenases/reductases (SDR) family.</text>
</comment>
<evidence type="ECO:0000313" key="5">
    <source>
        <dbReference type="Proteomes" id="UP000076727"/>
    </source>
</evidence>
<dbReference type="Proteomes" id="UP000076727">
    <property type="component" value="Unassembled WGS sequence"/>
</dbReference>
<dbReference type="OrthoDB" id="47007at2759"/>
<keyword evidence="3" id="KW-0472">Membrane</keyword>
<dbReference type="InterPro" id="IPR002347">
    <property type="entry name" value="SDR_fam"/>
</dbReference>
<dbReference type="PRINTS" id="PR00081">
    <property type="entry name" value="GDHRDH"/>
</dbReference>